<name>A0A9X2ELD3_9SPHN</name>
<evidence type="ECO:0000256" key="8">
    <source>
        <dbReference type="ARBA" id="ARBA00022741"/>
    </source>
</evidence>
<evidence type="ECO:0000256" key="5">
    <source>
        <dbReference type="ARBA" id="ARBA00022643"/>
    </source>
</evidence>
<dbReference type="SUPFAM" id="SSF55785">
    <property type="entry name" value="PYP-like sensor domain (PAS domain)"/>
    <property type="match status" value="1"/>
</dbReference>
<dbReference type="SMART" id="SM00911">
    <property type="entry name" value="HWE_HK"/>
    <property type="match status" value="1"/>
</dbReference>
<dbReference type="CDD" id="cd00130">
    <property type="entry name" value="PAS"/>
    <property type="match status" value="1"/>
</dbReference>
<keyword evidence="8" id="KW-0547">Nucleotide-binding</keyword>
<evidence type="ECO:0000256" key="3">
    <source>
        <dbReference type="ARBA" id="ARBA00022553"/>
    </source>
</evidence>
<keyword evidence="11" id="KW-0843">Virulence</keyword>
<dbReference type="NCBIfam" id="TIGR00229">
    <property type="entry name" value="sensory_box"/>
    <property type="match status" value="1"/>
</dbReference>
<dbReference type="Gene3D" id="3.30.565.10">
    <property type="entry name" value="Histidine kinase-like ATPase, C-terminal domain"/>
    <property type="match status" value="1"/>
</dbReference>
<evidence type="ECO:0000256" key="4">
    <source>
        <dbReference type="ARBA" id="ARBA00022630"/>
    </source>
</evidence>
<dbReference type="InterPro" id="IPR036890">
    <property type="entry name" value="HATPase_C_sf"/>
</dbReference>
<dbReference type="PANTHER" id="PTHR41523">
    <property type="entry name" value="TWO-COMPONENT SYSTEM SENSOR PROTEIN"/>
    <property type="match status" value="1"/>
</dbReference>
<dbReference type="Gene3D" id="3.30.450.20">
    <property type="entry name" value="PAS domain"/>
    <property type="match status" value="1"/>
</dbReference>
<comment type="catalytic activity">
    <reaction evidence="1">
        <text>ATP + protein L-histidine = ADP + protein N-phospho-L-histidine.</text>
        <dbReference type="EC" id="2.7.13.3"/>
    </reaction>
</comment>
<evidence type="ECO:0000313" key="13">
    <source>
        <dbReference type="EMBL" id="MCM8557582.1"/>
    </source>
</evidence>
<dbReference type="InterPro" id="IPR000700">
    <property type="entry name" value="PAS-assoc_C"/>
</dbReference>
<dbReference type="GO" id="GO:0004673">
    <property type="term" value="F:protein histidine kinase activity"/>
    <property type="evidence" value="ECO:0007669"/>
    <property type="project" value="UniProtKB-EC"/>
</dbReference>
<evidence type="ECO:0000256" key="9">
    <source>
        <dbReference type="ARBA" id="ARBA00022777"/>
    </source>
</evidence>
<evidence type="ECO:0000256" key="1">
    <source>
        <dbReference type="ARBA" id="ARBA00000085"/>
    </source>
</evidence>
<keyword evidence="5" id="KW-0288">FMN</keyword>
<organism evidence="13 14">
    <name type="scientific">Sphingomicrobium sediminis</name>
    <dbReference type="NCBI Taxonomy" id="2950949"/>
    <lineage>
        <taxon>Bacteria</taxon>
        <taxon>Pseudomonadati</taxon>
        <taxon>Pseudomonadota</taxon>
        <taxon>Alphaproteobacteria</taxon>
        <taxon>Sphingomonadales</taxon>
        <taxon>Sphingomonadaceae</taxon>
        <taxon>Sphingomicrobium</taxon>
    </lineage>
</organism>
<dbReference type="InterPro" id="IPR000014">
    <property type="entry name" value="PAS"/>
</dbReference>
<reference evidence="13" key="1">
    <citation type="submission" date="2022-06" db="EMBL/GenBank/DDBJ databases">
        <title>Sphingomicrobium sedimins sp. nov., a marine bacterium isolated from tidal flat.</title>
        <authorList>
            <person name="Kim C.-H."/>
            <person name="Yoo Y."/>
            <person name="Kim J.-J."/>
        </authorList>
    </citation>
    <scope>NUCLEOTIDE SEQUENCE</scope>
    <source>
        <strain evidence="13">GRR-S6-50</strain>
    </source>
</reference>
<dbReference type="EMBL" id="JAMSHT010000001">
    <property type="protein sequence ID" value="MCM8557582.1"/>
    <property type="molecule type" value="Genomic_DNA"/>
</dbReference>
<dbReference type="PROSITE" id="PS50113">
    <property type="entry name" value="PAC"/>
    <property type="match status" value="1"/>
</dbReference>
<evidence type="ECO:0000256" key="6">
    <source>
        <dbReference type="ARBA" id="ARBA00022679"/>
    </source>
</evidence>
<evidence type="ECO:0000256" key="10">
    <source>
        <dbReference type="ARBA" id="ARBA00022840"/>
    </source>
</evidence>
<keyword evidence="3" id="KW-0597">Phosphoprotein</keyword>
<proteinExistence type="predicted"/>
<gene>
    <name evidence="13" type="ORF">NDO55_07085</name>
</gene>
<sequence length="363" mass="39962">MVENEIQDAAAQLIALKASLEKSEADRAIELRSHRAKVSQLEAMLDIVPVGVVVTDAGGQIVHGNAHMERMVRHPIFMSEGVDEYGEWVSFHADGRQVASQEYPLARVIAGEERAELDVHYQRGDGTKFWMKIIGSPILNDDGQRTGAVVACVDIDTEVQLREKQKILIAELNHRVKNAFSVTKAIVARSLRNAEVEAEITGTIDNRLAAYAAAHSKLIGNDWSRAPFEDVARDVLDPICGERIRYEGPLAQLQTRQAISFSMAFYELATNAVKYGSLSVEGGEVLLNWDKVHVDGREQLHIDWIERGGPQPSATKGKGFGSFVTSKALVAETGGAVQTSYEPEGFEWHFQLPLLSEEEAASD</sequence>
<dbReference type="AlphaFoldDB" id="A0A9X2ELD3"/>
<protein>
    <recommendedName>
        <fullName evidence="2">histidine kinase</fullName>
        <ecNumber evidence="2">2.7.13.3</ecNumber>
    </recommendedName>
</protein>
<keyword evidence="6" id="KW-0808">Transferase</keyword>
<keyword evidence="7" id="KW-0677">Repeat</keyword>
<dbReference type="PANTHER" id="PTHR41523:SF7">
    <property type="entry name" value="HISTIDINE KINASE"/>
    <property type="match status" value="1"/>
</dbReference>
<comment type="caution">
    <text evidence="13">The sequence shown here is derived from an EMBL/GenBank/DDBJ whole genome shotgun (WGS) entry which is preliminary data.</text>
</comment>
<keyword evidence="14" id="KW-1185">Reference proteome</keyword>
<dbReference type="RefSeq" id="WP_252113764.1">
    <property type="nucleotide sequence ID" value="NZ_JAMSHT010000001.1"/>
</dbReference>
<keyword evidence="10" id="KW-0067">ATP-binding</keyword>
<evidence type="ECO:0000259" key="12">
    <source>
        <dbReference type="PROSITE" id="PS50113"/>
    </source>
</evidence>
<keyword evidence="4" id="KW-0285">Flavoprotein</keyword>
<dbReference type="InterPro" id="IPR035965">
    <property type="entry name" value="PAS-like_dom_sf"/>
</dbReference>
<dbReference type="InterPro" id="IPR011102">
    <property type="entry name" value="Sig_transdc_His_kinase_HWE"/>
</dbReference>
<evidence type="ECO:0000256" key="7">
    <source>
        <dbReference type="ARBA" id="ARBA00022737"/>
    </source>
</evidence>
<evidence type="ECO:0000313" key="14">
    <source>
        <dbReference type="Proteomes" id="UP001155128"/>
    </source>
</evidence>
<evidence type="ECO:0000256" key="11">
    <source>
        <dbReference type="ARBA" id="ARBA00023026"/>
    </source>
</evidence>
<dbReference type="GO" id="GO:0005524">
    <property type="term" value="F:ATP binding"/>
    <property type="evidence" value="ECO:0007669"/>
    <property type="project" value="UniProtKB-KW"/>
</dbReference>
<dbReference type="Proteomes" id="UP001155128">
    <property type="component" value="Unassembled WGS sequence"/>
</dbReference>
<dbReference type="Pfam" id="PF07536">
    <property type="entry name" value="HWE_HK"/>
    <property type="match status" value="1"/>
</dbReference>
<keyword evidence="9" id="KW-0418">Kinase</keyword>
<evidence type="ECO:0000256" key="2">
    <source>
        <dbReference type="ARBA" id="ARBA00012438"/>
    </source>
</evidence>
<dbReference type="Pfam" id="PF13426">
    <property type="entry name" value="PAS_9"/>
    <property type="match status" value="1"/>
</dbReference>
<dbReference type="EC" id="2.7.13.3" evidence="2"/>
<accession>A0A9X2ELD3</accession>
<feature type="domain" description="PAC" evidence="12">
    <location>
        <begin position="115"/>
        <end position="167"/>
    </location>
</feature>